<dbReference type="Gene3D" id="2.40.260.10">
    <property type="entry name" value="Sortase"/>
    <property type="match status" value="1"/>
</dbReference>
<keyword evidence="4" id="KW-1185">Reference proteome</keyword>
<name>A0ABW2ZRX1_9MICO</name>
<evidence type="ECO:0000313" key="3">
    <source>
        <dbReference type="EMBL" id="MFD0781238.1"/>
    </source>
</evidence>
<dbReference type="SUPFAM" id="SSF63817">
    <property type="entry name" value="Sortase"/>
    <property type="match status" value="1"/>
</dbReference>
<dbReference type="EMBL" id="JBHTIM010000001">
    <property type="protein sequence ID" value="MFD0781238.1"/>
    <property type="molecule type" value="Genomic_DNA"/>
</dbReference>
<dbReference type="InterPro" id="IPR042001">
    <property type="entry name" value="Sortase_F"/>
</dbReference>
<proteinExistence type="predicted"/>
<evidence type="ECO:0000313" key="4">
    <source>
        <dbReference type="Proteomes" id="UP001597042"/>
    </source>
</evidence>
<evidence type="ECO:0000256" key="2">
    <source>
        <dbReference type="SAM" id="SignalP"/>
    </source>
</evidence>
<dbReference type="PROSITE" id="PS51257">
    <property type="entry name" value="PROKAR_LIPOPROTEIN"/>
    <property type="match status" value="1"/>
</dbReference>
<feature type="signal peptide" evidence="2">
    <location>
        <begin position="1"/>
        <end position="23"/>
    </location>
</feature>
<dbReference type="RefSeq" id="WP_378749969.1">
    <property type="nucleotide sequence ID" value="NZ_JBHSSV010000002.1"/>
</dbReference>
<keyword evidence="1" id="KW-0378">Hydrolase</keyword>
<gene>
    <name evidence="3" type="ORF">ACFQZV_07975</name>
</gene>
<dbReference type="InterPro" id="IPR023365">
    <property type="entry name" value="Sortase_dom-sf"/>
</dbReference>
<organism evidence="3 4">
    <name type="scientific">Microbacterium koreense</name>
    <dbReference type="NCBI Taxonomy" id="323761"/>
    <lineage>
        <taxon>Bacteria</taxon>
        <taxon>Bacillati</taxon>
        <taxon>Actinomycetota</taxon>
        <taxon>Actinomycetes</taxon>
        <taxon>Micrococcales</taxon>
        <taxon>Microbacteriaceae</taxon>
        <taxon>Microbacterium</taxon>
    </lineage>
</organism>
<sequence>MTRTITAVLAAAVIVLVSAGCGATPEASTPPVVTETPRALPTPEVEVPVTAATLTPAVPDVPPVRVAVSSVDIDVPVVPVGIEPGGFMELDPNPAVAGWYRFGADPTSGDGNVVISAHVDAPEYPIGPFSRLRDLGAGAEVSVTDAAGTTHRYRVDSVTYYRKTDLPVDELFARQGSRDLVLITCGGEYDPSVGRYRDNVVTIATPVD</sequence>
<comment type="caution">
    <text evidence="3">The sequence shown here is derived from an EMBL/GenBank/DDBJ whole genome shotgun (WGS) entry which is preliminary data.</text>
</comment>
<feature type="chain" id="PRO_5045260897" evidence="2">
    <location>
        <begin position="24"/>
        <end position="208"/>
    </location>
</feature>
<dbReference type="Pfam" id="PF04203">
    <property type="entry name" value="Sortase"/>
    <property type="match status" value="1"/>
</dbReference>
<reference evidence="4" key="1">
    <citation type="journal article" date="2019" name="Int. J. Syst. Evol. Microbiol.">
        <title>The Global Catalogue of Microorganisms (GCM) 10K type strain sequencing project: providing services to taxonomists for standard genome sequencing and annotation.</title>
        <authorList>
            <consortium name="The Broad Institute Genomics Platform"/>
            <consortium name="The Broad Institute Genome Sequencing Center for Infectious Disease"/>
            <person name="Wu L."/>
            <person name="Ma J."/>
        </authorList>
    </citation>
    <scope>NUCLEOTIDE SEQUENCE [LARGE SCALE GENOMIC DNA]</scope>
    <source>
        <strain evidence="4">CCUG 50754</strain>
    </source>
</reference>
<evidence type="ECO:0000256" key="1">
    <source>
        <dbReference type="ARBA" id="ARBA00022801"/>
    </source>
</evidence>
<protein>
    <submittedName>
        <fullName evidence="3">Class F sortase</fullName>
    </submittedName>
</protein>
<dbReference type="Proteomes" id="UP001597042">
    <property type="component" value="Unassembled WGS sequence"/>
</dbReference>
<dbReference type="CDD" id="cd05829">
    <property type="entry name" value="Sortase_F"/>
    <property type="match status" value="1"/>
</dbReference>
<dbReference type="InterPro" id="IPR005754">
    <property type="entry name" value="Sortase"/>
</dbReference>
<keyword evidence="2" id="KW-0732">Signal</keyword>
<accession>A0ABW2ZRX1</accession>